<dbReference type="Pfam" id="PF08984">
    <property type="entry name" value="DUF1858"/>
    <property type="match status" value="1"/>
</dbReference>
<sequence>MIQLNIDAKLYDLATQYPKIVDIMDELGFHEIKVAGMLQTAGRMVTIPVGAKMKHIDWDEIVRVFAANGFEFTDEGDK</sequence>
<evidence type="ECO:0000259" key="1">
    <source>
        <dbReference type="Pfam" id="PF08984"/>
    </source>
</evidence>
<dbReference type="InterPro" id="IPR038062">
    <property type="entry name" value="ScdA-like_N_sf"/>
</dbReference>
<evidence type="ECO:0000313" key="2">
    <source>
        <dbReference type="EMBL" id="EKF51528.1"/>
    </source>
</evidence>
<dbReference type="SUPFAM" id="SSF140683">
    <property type="entry name" value="SP0561-like"/>
    <property type="match status" value="1"/>
</dbReference>
<dbReference type="InterPro" id="IPR015077">
    <property type="entry name" value="DUF1858"/>
</dbReference>
<evidence type="ECO:0000313" key="3">
    <source>
        <dbReference type="Proteomes" id="UP000006787"/>
    </source>
</evidence>
<dbReference type="Proteomes" id="UP000006787">
    <property type="component" value="Unassembled WGS sequence"/>
</dbReference>
<proteinExistence type="predicted"/>
<feature type="domain" description="DUF1858" evidence="1">
    <location>
        <begin position="5"/>
        <end position="62"/>
    </location>
</feature>
<gene>
    <name evidence="2" type="ORF">C426_1115</name>
</gene>
<organism evidence="2 3">
    <name type="scientific">Lactococcus garvieae DCC43</name>
    <dbReference type="NCBI Taxonomy" id="1231377"/>
    <lineage>
        <taxon>Bacteria</taxon>
        <taxon>Bacillati</taxon>
        <taxon>Bacillota</taxon>
        <taxon>Bacilli</taxon>
        <taxon>Lactobacillales</taxon>
        <taxon>Streptococcaceae</taxon>
        <taxon>Lactococcus</taxon>
    </lineage>
</organism>
<dbReference type="AlphaFoldDB" id="K2NVI4"/>
<dbReference type="RefSeq" id="WP_003135590.1">
    <property type="nucleotide sequence ID" value="NZ_AMQS01000013.1"/>
</dbReference>
<protein>
    <submittedName>
        <fullName evidence="2">Putative aromatic ring hydroxylating enzyme</fullName>
    </submittedName>
</protein>
<dbReference type="PATRIC" id="fig|1231377.3.peg.1113"/>
<reference evidence="2 3" key="1">
    <citation type="journal article" date="2012" name="J. Bacteriol.">
        <title>Genome Sequence of the Bacteriocin-Producing Strain Lactococcus garvieae DCC43.</title>
        <authorList>
            <person name="Gabrielsen C."/>
            <person name="Brede D.A."/>
            <person name="Hernandez P.E."/>
            <person name="Nes I.F."/>
            <person name="Diep D.B."/>
        </authorList>
    </citation>
    <scope>NUCLEOTIDE SEQUENCE [LARGE SCALE GENOMIC DNA]</scope>
    <source>
        <strain evidence="2 3">DCC43</strain>
    </source>
</reference>
<name>K2NVI4_9LACT</name>
<dbReference type="EMBL" id="AMQS01000013">
    <property type="protein sequence ID" value="EKF51528.1"/>
    <property type="molecule type" value="Genomic_DNA"/>
</dbReference>
<comment type="caution">
    <text evidence="2">The sequence shown here is derived from an EMBL/GenBank/DDBJ whole genome shotgun (WGS) entry which is preliminary data.</text>
</comment>
<dbReference type="Gene3D" id="1.10.3910.10">
    <property type="entry name" value="SP0561-like"/>
    <property type="match status" value="1"/>
</dbReference>
<dbReference type="eggNOG" id="COG2461">
    <property type="taxonomic scope" value="Bacteria"/>
</dbReference>
<accession>K2NVI4</accession>